<reference evidence="9 10" key="1">
    <citation type="submission" date="2017-10" db="EMBL/GenBank/DDBJ databases">
        <title>A novel species of cold-tolerant Malassezia isolated from bats.</title>
        <authorList>
            <person name="Lorch J.M."/>
            <person name="Palmer J.M."/>
            <person name="Vanderwolf K.J."/>
            <person name="Schmidt K.Z."/>
            <person name="Verant M.L."/>
            <person name="Weller T.J."/>
            <person name="Blehert D.S."/>
        </authorList>
    </citation>
    <scope>NUCLEOTIDE SEQUENCE [LARGE SCALE GENOMIC DNA]</scope>
    <source>
        <strain evidence="9 10">NWHC:44797-103</strain>
    </source>
</reference>
<sequence length="603" mass="65397">MDHDTNAGPSSGPYIYKAHQHCGEPTRSATHRPPLQREGGVWPERGPGTPEVTLVWDDAQLTPQRESFASDASVQSHRRFASLRNIFTKINPAQSVHNSSRAVVHKFAKNASPSRSTQLIMPSARKGAMSILNDNSPPLSPVYDEYGSDGESEIRTISSTTSSPFPRQHYMPRHAWSAAQAAADAAAADASPVLFESPHFVSEKQLGKAPESWLSTAEPMALPTMHRMNSPSGRSSTAPSLTWSADDDSLHGLRHGNGRVSALFRLYYFFMAKMRTSTLRADVHSTTQSFSFAALAPHVWKLALLALTFVVATGFLGVCLSTLPLHLPTHLTQLTLTEIRDMCEALSAYARSSRSASLHVFVVLSIFFTWKQAFCVPGSLITNIVFGAMYGAYAGAFFACIFTAVGGVLCYLLSVPIANVVLLVPGIAKPLHSMRRALASTMSTSRGGGARNIPRNLWSYLLFLRLLPIVPYGMMNIACGVLGVPLLPYALTLFVGSLPWNFCTAQIGEILQDVVSAIQTQVHIVSSSAMVADTHEATTATTGPDSFLASGTLSVIVERIWTVDMMVKLALLSLASALPIVLQRYFGKKEEETEEEVVLTSIS</sequence>
<keyword evidence="5 7" id="KW-0472">Membrane</keyword>
<organism evidence="9 10">
    <name type="scientific">Malassezia vespertilionis</name>
    <dbReference type="NCBI Taxonomy" id="2020962"/>
    <lineage>
        <taxon>Eukaryota</taxon>
        <taxon>Fungi</taxon>
        <taxon>Dikarya</taxon>
        <taxon>Basidiomycota</taxon>
        <taxon>Ustilaginomycotina</taxon>
        <taxon>Malasseziomycetes</taxon>
        <taxon>Malasseziales</taxon>
        <taxon>Malasseziaceae</taxon>
        <taxon>Malassezia</taxon>
    </lineage>
</organism>
<evidence type="ECO:0000256" key="1">
    <source>
        <dbReference type="ARBA" id="ARBA00004141"/>
    </source>
</evidence>
<dbReference type="Pfam" id="PF09335">
    <property type="entry name" value="VTT_dom"/>
    <property type="match status" value="1"/>
</dbReference>
<keyword evidence="3" id="KW-0732">Signal</keyword>
<keyword evidence="10" id="KW-1185">Reference proteome</keyword>
<dbReference type="InterPro" id="IPR032816">
    <property type="entry name" value="VTT_dom"/>
</dbReference>
<evidence type="ECO:0000313" key="10">
    <source>
        <dbReference type="Proteomes" id="UP000232875"/>
    </source>
</evidence>
<feature type="transmembrane region" description="Helical" evidence="7">
    <location>
        <begin position="302"/>
        <end position="323"/>
    </location>
</feature>
<evidence type="ECO:0000256" key="6">
    <source>
        <dbReference type="SAM" id="MobiDB-lite"/>
    </source>
</evidence>
<comment type="subcellular location">
    <subcellularLocation>
        <location evidence="1">Membrane</location>
        <topology evidence="1">Multi-pass membrane protein</topology>
    </subcellularLocation>
</comment>
<feature type="transmembrane region" description="Helical" evidence="7">
    <location>
        <begin position="411"/>
        <end position="428"/>
    </location>
</feature>
<proteinExistence type="predicted"/>
<evidence type="ECO:0000256" key="4">
    <source>
        <dbReference type="ARBA" id="ARBA00022989"/>
    </source>
</evidence>
<protein>
    <recommendedName>
        <fullName evidence="8">VTT domain-containing protein</fullName>
    </recommendedName>
</protein>
<dbReference type="PANTHER" id="PTHR43220:SF21">
    <property type="entry name" value="TRANSMEMBRANE PROTEIN 41A"/>
    <property type="match status" value="1"/>
</dbReference>
<dbReference type="EMBL" id="KZ454993">
    <property type="protein sequence ID" value="PKI82786.1"/>
    <property type="molecule type" value="Genomic_DNA"/>
</dbReference>
<evidence type="ECO:0000256" key="5">
    <source>
        <dbReference type="ARBA" id="ARBA00023136"/>
    </source>
</evidence>
<dbReference type="Proteomes" id="UP000232875">
    <property type="component" value="Unassembled WGS sequence"/>
</dbReference>
<evidence type="ECO:0000256" key="7">
    <source>
        <dbReference type="SAM" id="Phobius"/>
    </source>
</evidence>
<keyword evidence="2 7" id="KW-0812">Transmembrane</keyword>
<feature type="region of interest" description="Disordered" evidence="6">
    <location>
        <begin position="23"/>
        <end position="50"/>
    </location>
</feature>
<gene>
    <name evidence="9" type="ORF">MVES_003299</name>
</gene>
<dbReference type="GO" id="GO:0016020">
    <property type="term" value="C:membrane"/>
    <property type="evidence" value="ECO:0007669"/>
    <property type="project" value="UniProtKB-SubCell"/>
</dbReference>
<evidence type="ECO:0000256" key="3">
    <source>
        <dbReference type="ARBA" id="ARBA00022729"/>
    </source>
</evidence>
<evidence type="ECO:0000259" key="8">
    <source>
        <dbReference type="Pfam" id="PF09335"/>
    </source>
</evidence>
<dbReference type="InterPro" id="IPR045014">
    <property type="entry name" value="TM41A/B"/>
</dbReference>
<dbReference type="AlphaFoldDB" id="A0A2N1J8A3"/>
<dbReference type="PANTHER" id="PTHR43220">
    <property type="match status" value="1"/>
</dbReference>
<name>A0A2N1J8A3_9BASI</name>
<dbReference type="STRING" id="2020962.A0A2N1J8A3"/>
<feature type="transmembrane region" description="Helical" evidence="7">
    <location>
        <begin position="380"/>
        <end position="405"/>
    </location>
</feature>
<accession>A0A2N1J8A3</accession>
<feature type="transmembrane region" description="Helical" evidence="7">
    <location>
        <begin position="469"/>
        <end position="491"/>
    </location>
</feature>
<evidence type="ECO:0000313" key="9">
    <source>
        <dbReference type="EMBL" id="PKI82786.1"/>
    </source>
</evidence>
<dbReference type="OrthoDB" id="3364966at2759"/>
<feature type="transmembrane region" description="Helical" evidence="7">
    <location>
        <begin position="356"/>
        <end position="373"/>
    </location>
</feature>
<evidence type="ECO:0000256" key="2">
    <source>
        <dbReference type="ARBA" id="ARBA00022692"/>
    </source>
</evidence>
<feature type="domain" description="VTT" evidence="8">
    <location>
        <begin position="376"/>
        <end position="509"/>
    </location>
</feature>
<keyword evidence="4 7" id="KW-1133">Transmembrane helix</keyword>